<geneLocation type="plasmid" evidence="2 4">
    <name>13</name>
</geneLocation>
<protein>
    <submittedName>
        <fullName evidence="1">Plasmid maintenance system killer protein</fullName>
    </submittedName>
</protein>
<accession>A0A0W0R229</accession>
<gene>
    <name evidence="1" type="ORF">Lade_1645</name>
    <name evidence="2" type="ORF">NCTC12735_00985</name>
</gene>
<dbReference type="OrthoDB" id="9801102at2"/>
<dbReference type="Pfam" id="PF05015">
    <property type="entry name" value="HigB-like_toxin"/>
    <property type="match status" value="1"/>
</dbReference>
<evidence type="ECO:0000313" key="3">
    <source>
        <dbReference type="Proteomes" id="UP000054859"/>
    </source>
</evidence>
<reference evidence="1 3" key="1">
    <citation type="submission" date="2015-11" db="EMBL/GenBank/DDBJ databases">
        <title>Identification of large and diverse effector repertoires of 38 Legionella species.</title>
        <authorList>
            <person name="Burstein D."/>
            <person name="Amaro F."/>
            <person name="Zusman T."/>
            <person name="Lifshitz Z."/>
            <person name="Cohen O."/>
            <person name="Gilbert J.A."/>
            <person name="Pupko T."/>
            <person name="Shuman H.A."/>
            <person name="Segal G."/>
        </authorList>
    </citation>
    <scope>NUCLEOTIDE SEQUENCE [LARGE SCALE GENOMIC DNA]</scope>
    <source>
        <strain evidence="1 3">1762-AUS-E</strain>
    </source>
</reference>
<dbReference type="SUPFAM" id="SSF143011">
    <property type="entry name" value="RelE-like"/>
    <property type="match status" value="1"/>
</dbReference>
<dbReference type="PANTHER" id="PTHR40266">
    <property type="entry name" value="TOXIN HIGB-1"/>
    <property type="match status" value="1"/>
</dbReference>
<evidence type="ECO:0000313" key="1">
    <source>
        <dbReference type="EMBL" id="KTC65122.1"/>
    </source>
</evidence>
<dbReference type="EMBL" id="LNKA01000010">
    <property type="protein sequence ID" value="KTC65122.1"/>
    <property type="molecule type" value="Genomic_DNA"/>
</dbReference>
<dbReference type="AlphaFoldDB" id="A0A0W0R229"/>
<dbReference type="Proteomes" id="UP000054859">
    <property type="component" value="Unassembled WGS sequence"/>
</dbReference>
<name>A0A0W0R229_9GAMM</name>
<evidence type="ECO:0000313" key="4">
    <source>
        <dbReference type="Proteomes" id="UP000281170"/>
    </source>
</evidence>
<dbReference type="PANTHER" id="PTHR40266:SF2">
    <property type="entry name" value="TOXIN HIGB-1"/>
    <property type="match status" value="1"/>
</dbReference>
<keyword evidence="2" id="KW-0614">Plasmid</keyword>
<evidence type="ECO:0000313" key="2">
    <source>
        <dbReference type="EMBL" id="VEH85358.1"/>
    </source>
</evidence>
<dbReference type="KEGG" id="ladl:NCTC12735_00985"/>
<proteinExistence type="predicted"/>
<dbReference type="Proteomes" id="UP000281170">
    <property type="component" value="Plasmid 13"/>
</dbReference>
<reference evidence="2 4" key="2">
    <citation type="submission" date="2018-12" db="EMBL/GenBank/DDBJ databases">
        <authorList>
            <consortium name="Pathogen Informatics"/>
        </authorList>
    </citation>
    <scope>NUCLEOTIDE SEQUENCE [LARGE SCALE GENOMIC DNA]</scope>
    <source>
        <strain evidence="2 4">NCTC12735</strain>
        <plasmid evidence="4">13</plasmid>
    </source>
</reference>
<dbReference type="PATRIC" id="fig|45056.6.peg.1696"/>
<dbReference type="STRING" id="45056.Lade_1645"/>
<keyword evidence="3" id="KW-1185">Reference proteome</keyword>
<dbReference type="InterPro" id="IPR007711">
    <property type="entry name" value="HigB-1"/>
</dbReference>
<organism evidence="1 3">
    <name type="scientific">Legionella adelaidensis</name>
    <dbReference type="NCBI Taxonomy" id="45056"/>
    <lineage>
        <taxon>Bacteria</taxon>
        <taxon>Pseudomonadati</taxon>
        <taxon>Pseudomonadota</taxon>
        <taxon>Gammaproteobacteria</taxon>
        <taxon>Legionellales</taxon>
        <taxon>Legionellaceae</taxon>
        <taxon>Legionella</taxon>
    </lineage>
</organism>
<dbReference type="InterPro" id="IPR035093">
    <property type="entry name" value="RelE/ParE_toxin_dom_sf"/>
</dbReference>
<dbReference type="EMBL" id="LR134422">
    <property type="protein sequence ID" value="VEH85358.1"/>
    <property type="molecule type" value="Genomic_DNA"/>
</dbReference>
<dbReference type="Gene3D" id="3.30.2310.20">
    <property type="entry name" value="RelE-like"/>
    <property type="match status" value="1"/>
</dbReference>
<sequence length="92" mass="10726">MIKTIKHKGLGRFYHTGSLSGIQAHHARRLQLILTRLNASTCPEDMDLPGLHLHKLKGQLKDFYSVTVQANWRIIFRFESDNAYDIDYVDYH</sequence>
<dbReference type="RefSeq" id="WP_058462714.1">
    <property type="nucleotide sequence ID" value="NZ_CAAAHS010000009.1"/>
</dbReference>